<proteinExistence type="predicted"/>
<evidence type="ECO:0000256" key="1">
    <source>
        <dbReference type="SAM" id="MobiDB-lite"/>
    </source>
</evidence>
<protein>
    <submittedName>
        <fullName evidence="2">Uncharacterized protein</fullName>
    </submittedName>
</protein>
<dbReference type="AlphaFoldDB" id="A0A6S7KAN4"/>
<dbReference type="EMBL" id="CACRXK020013491">
    <property type="protein sequence ID" value="CAB4025223.1"/>
    <property type="molecule type" value="Genomic_DNA"/>
</dbReference>
<keyword evidence="3" id="KW-1185">Reference proteome</keyword>
<dbReference type="Proteomes" id="UP001152795">
    <property type="component" value="Unassembled WGS sequence"/>
</dbReference>
<sequence length="219" mass="25207">MPTDDLPAFDSRLRSYQLRQRCQKQGETFDDFLTDLKLFARGLDIEETVKLIRNAITCKSFYERVKQRCLEKSKNLTLETAINIGRLFEATKDEMQVITGEDPNVTVHGIHGKRVYDPHRSIKDVVKIVTNHKKNVQPRTKPAASVERWDTLVDEETDSSDDEYQQAKNLHLLHLKSLRIHEASVMTAKQLQSVAPDPTPDCAQKMHHTKSEKQGKRDL</sequence>
<accession>A0A6S7KAN4</accession>
<gene>
    <name evidence="2" type="ORF">PACLA_8A007746</name>
</gene>
<comment type="caution">
    <text evidence="2">The sequence shown here is derived from an EMBL/GenBank/DDBJ whole genome shotgun (WGS) entry which is preliminary data.</text>
</comment>
<name>A0A6S7KAN4_PARCT</name>
<evidence type="ECO:0000313" key="3">
    <source>
        <dbReference type="Proteomes" id="UP001152795"/>
    </source>
</evidence>
<feature type="compositionally biased region" description="Basic and acidic residues" evidence="1">
    <location>
        <begin position="209"/>
        <end position="219"/>
    </location>
</feature>
<feature type="region of interest" description="Disordered" evidence="1">
    <location>
        <begin position="190"/>
        <end position="219"/>
    </location>
</feature>
<organism evidence="2 3">
    <name type="scientific">Paramuricea clavata</name>
    <name type="common">Red gorgonian</name>
    <name type="synonym">Violescent sea-whip</name>
    <dbReference type="NCBI Taxonomy" id="317549"/>
    <lineage>
        <taxon>Eukaryota</taxon>
        <taxon>Metazoa</taxon>
        <taxon>Cnidaria</taxon>
        <taxon>Anthozoa</taxon>
        <taxon>Octocorallia</taxon>
        <taxon>Malacalcyonacea</taxon>
        <taxon>Plexauridae</taxon>
        <taxon>Paramuricea</taxon>
    </lineage>
</organism>
<reference evidence="2" key="1">
    <citation type="submission" date="2020-04" db="EMBL/GenBank/DDBJ databases">
        <authorList>
            <person name="Alioto T."/>
            <person name="Alioto T."/>
            <person name="Gomez Garrido J."/>
        </authorList>
    </citation>
    <scope>NUCLEOTIDE SEQUENCE</scope>
    <source>
        <strain evidence="2">A484AB</strain>
    </source>
</reference>
<evidence type="ECO:0000313" key="2">
    <source>
        <dbReference type="EMBL" id="CAB4025223.1"/>
    </source>
</evidence>
<feature type="non-terminal residue" evidence="2">
    <location>
        <position position="1"/>
    </location>
</feature>